<dbReference type="Gene3D" id="3.20.20.100">
    <property type="entry name" value="NADP-dependent oxidoreductase domain"/>
    <property type="match status" value="1"/>
</dbReference>
<feature type="binding site" evidence="4">
    <location>
        <position position="120"/>
    </location>
    <ligand>
        <name>substrate</name>
    </ligand>
</feature>
<name>A0A316YV36_9BASI</name>
<dbReference type="InterPro" id="IPR020471">
    <property type="entry name" value="AKR"/>
</dbReference>
<dbReference type="InParanoid" id="A0A316YV36"/>
<feature type="domain" description="NADP-dependent oxidoreductase" evidence="6">
    <location>
        <begin position="39"/>
        <end position="272"/>
    </location>
</feature>
<reference evidence="7 8" key="1">
    <citation type="journal article" date="2018" name="Mol. Biol. Evol.">
        <title>Broad Genomic Sampling Reveals a Smut Pathogenic Ancestry of the Fungal Clade Ustilaginomycotina.</title>
        <authorList>
            <person name="Kijpornyongpan T."/>
            <person name="Mondo S.J."/>
            <person name="Barry K."/>
            <person name="Sandor L."/>
            <person name="Lee J."/>
            <person name="Lipzen A."/>
            <person name="Pangilinan J."/>
            <person name="LaButti K."/>
            <person name="Hainaut M."/>
            <person name="Henrissat B."/>
            <person name="Grigoriev I.V."/>
            <person name="Spatafora J.W."/>
            <person name="Aime M.C."/>
        </authorList>
    </citation>
    <scope>NUCLEOTIDE SEQUENCE [LARGE SCALE GENOMIC DNA]</scope>
    <source>
        <strain evidence="7 8">MCA 4198</strain>
    </source>
</reference>
<gene>
    <name evidence="7" type="ORF">FA10DRAFT_246488</name>
</gene>
<dbReference type="PRINTS" id="PR00069">
    <property type="entry name" value="ALDKETRDTASE"/>
</dbReference>
<dbReference type="FunFam" id="3.20.20.100:FF:000015">
    <property type="entry name" value="Oxidoreductase, aldo/keto reductase family"/>
    <property type="match status" value="1"/>
</dbReference>
<proteinExistence type="inferred from homology"/>
<evidence type="ECO:0000313" key="8">
    <source>
        <dbReference type="Proteomes" id="UP000245768"/>
    </source>
</evidence>
<dbReference type="InterPro" id="IPR023210">
    <property type="entry name" value="NADP_OxRdtase_dom"/>
</dbReference>
<dbReference type="PANTHER" id="PTHR43827">
    <property type="entry name" value="2,5-DIKETO-D-GLUCONIC ACID REDUCTASE"/>
    <property type="match status" value="1"/>
</dbReference>
<dbReference type="SUPFAM" id="SSF51430">
    <property type="entry name" value="NAD(P)-linked oxidoreductase"/>
    <property type="match status" value="1"/>
</dbReference>
<evidence type="ECO:0000313" key="7">
    <source>
        <dbReference type="EMBL" id="PWN92644.1"/>
    </source>
</evidence>
<dbReference type="InterPro" id="IPR036812">
    <property type="entry name" value="NAD(P)_OxRdtase_dom_sf"/>
</dbReference>
<dbReference type="InterPro" id="IPR018170">
    <property type="entry name" value="Aldo/ket_reductase_CS"/>
</dbReference>
<dbReference type="AlphaFoldDB" id="A0A316YV36"/>
<evidence type="ECO:0000259" key="6">
    <source>
        <dbReference type="Pfam" id="PF00248"/>
    </source>
</evidence>
<dbReference type="EMBL" id="KZ819634">
    <property type="protein sequence ID" value="PWN92644.1"/>
    <property type="molecule type" value="Genomic_DNA"/>
</dbReference>
<keyword evidence="8" id="KW-1185">Reference proteome</keyword>
<organism evidence="7 8">
    <name type="scientific">Acaromyces ingoldii</name>
    <dbReference type="NCBI Taxonomy" id="215250"/>
    <lineage>
        <taxon>Eukaryota</taxon>
        <taxon>Fungi</taxon>
        <taxon>Dikarya</taxon>
        <taxon>Basidiomycota</taxon>
        <taxon>Ustilaginomycotina</taxon>
        <taxon>Exobasidiomycetes</taxon>
        <taxon>Exobasidiales</taxon>
        <taxon>Cryptobasidiaceae</taxon>
        <taxon>Acaromyces</taxon>
    </lineage>
</organism>
<dbReference type="PROSITE" id="PS00063">
    <property type="entry name" value="ALDOKETO_REDUCTASE_3"/>
    <property type="match status" value="1"/>
</dbReference>
<evidence type="ECO:0000256" key="5">
    <source>
        <dbReference type="PIRSR" id="PIRSR000097-3"/>
    </source>
</evidence>
<feature type="active site" description="Proton donor" evidence="3">
    <location>
        <position position="54"/>
    </location>
</feature>
<evidence type="ECO:0000256" key="2">
    <source>
        <dbReference type="ARBA" id="ARBA00023002"/>
    </source>
</evidence>
<dbReference type="STRING" id="215250.A0A316YV36"/>
<dbReference type="PROSITE" id="PS00062">
    <property type="entry name" value="ALDOKETO_REDUCTASE_2"/>
    <property type="match status" value="1"/>
</dbReference>
<dbReference type="RefSeq" id="XP_025379842.1">
    <property type="nucleotide sequence ID" value="XM_025519412.1"/>
</dbReference>
<protein>
    <submittedName>
        <fullName evidence="7">Aldo/keto reductase</fullName>
    </submittedName>
</protein>
<keyword evidence="2" id="KW-0560">Oxidoreductase</keyword>
<dbReference type="PIRSF" id="PIRSF000097">
    <property type="entry name" value="AKR"/>
    <property type="match status" value="1"/>
</dbReference>
<accession>A0A316YV36</accession>
<dbReference type="Pfam" id="PF00248">
    <property type="entry name" value="Aldo_ket_red"/>
    <property type="match status" value="1"/>
</dbReference>
<evidence type="ECO:0000256" key="3">
    <source>
        <dbReference type="PIRSR" id="PIRSR000097-1"/>
    </source>
</evidence>
<dbReference type="PROSITE" id="PS00798">
    <property type="entry name" value="ALDOKETO_REDUCTASE_1"/>
    <property type="match status" value="1"/>
</dbReference>
<evidence type="ECO:0000256" key="1">
    <source>
        <dbReference type="ARBA" id="ARBA00007905"/>
    </source>
</evidence>
<dbReference type="PANTHER" id="PTHR43827:SF13">
    <property type="entry name" value="ALDO_KETO REDUCTASE FAMILY PROTEIN"/>
    <property type="match status" value="1"/>
</dbReference>
<comment type="similarity">
    <text evidence="1">Belongs to the aldo/keto reductase family.</text>
</comment>
<dbReference type="CDD" id="cd19071">
    <property type="entry name" value="AKR_AKR1-5-like"/>
    <property type="match status" value="1"/>
</dbReference>
<evidence type="ECO:0000256" key="4">
    <source>
        <dbReference type="PIRSR" id="PIRSR000097-2"/>
    </source>
</evidence>
<dbReference type="Proteomes" id="UP000245768">
    <property type="component" value="Unassembled WGS sequence"/>
</dbReference>
<feature type="site" description="Lowers pKa of active site Tyr" evidence="5">
    <location>
        <position position="87"/>
    </location>
</feature>
<dbReference type="OrthoDB" id="416253at2759"/>
<dbReference type="GeneID" id="37041328"/>
<dbReference type="GO" id="GO:0016491">
    <property type="term" value="F:oxidoreductase activity"/>
    <property type="evidence" value="ECO:0007669"/>
    <property type="project" value="UniProtKB-KW"/>
</dbReference>
<sequence length="286" mass="31276">MAPLRLDTVLKLNDGRTIPQLGLGVYQSRGRACVAGCAEALRLGYRHIDTAQLYANEAEVGQAVRDEAHAKRDEAHAKRDDVFVTTKIWDSNHGYDAALRSLDKSLAASGLAYFDLVLIHSPNPGAAKRLETYRALVDARKRGLTRSIGVSNYGPHHLAELDTHFPHDPPAVNQIEASPFFQRADIVAACRKRSIVVQAYSPLGKGAFTSLPALQRIADRHAKTPAHVLIRWSLQRGFVCLPKSSNADRIAANADVFSFELSDADMAELDAMETGSGITWNPTLVE</sequence>